<dbReference type="CDD" id="cd03506">
    <property type="entry name" value="Delta6-FADS-like"/>
    <property type="match status" value="1"/>
</dbReference>
<evidence type="ECO:0000259" key="3">
    <source>
        <dbReference type="Pfam" id="PF00487"/>
    </source>
</evidence>
<dbReference type="RefSeq" id="WP_241062341.1">
    <property type="nucleotide sequence ID" value="NZ_JAKWJU010000002.1"/>
</dbReference>
<gene>
    <name evidence="4" type="ORF">MMA15_24525</name>
</gene>
<feature type="transmembrane region" description="Helical" evidence="2">
    <location>
        <begin position="117"/>
        <end position="141"/>
    </location>
</feature>
<feature type="domain" description="Fatty acid desaturase" evidence="3">
    <location>
        <begin position="116"/>
        <end position="374"/>
    </location>
</feature>
<dbReference type="PANTHER" id="PTHR19353">
    <property type="entry name" value="FATTY ACID DESATURASE 2"/>
    <property type="match status" value="1"/>
</dbReference>
<feature type="compositionally biased region" description="Basic and acidic residues" evidence="1">
    <location>
        <begin position="40"/>
        <end position="63"/>
    </location>
</feature>
<feature type="transmembrane region" description="Helical" evidence="2">
    <location>
        <begin position="249"/>
        <end position="270"/>
    </location>
</feature>
<keyword evidence="2" id="KW-0472">Membrane</keyword>
<dbReference type="Proteomes" id="UP001166784">
    <property type="component" value="Unassembled WGS sequence"/>
</dbReference>
<protein>
    <submittedName>
        <fullName evidence="4">Acyl-CoA desaturase</fullName>
    </submittedName>
</protein>
<dbReference type="EMBL" id="JAKWJU010000002">
    <property type="protein sequence ID" value="MCH6163443.1"/>
    <property type="molecule type" value="Genomic_DNA"/>
</dbReference>
<evidence type="ECO:0000256" key="1">
    <source>
        <dbReference type="SAM" id="MobiDB-lite"/>
    </source>
</evidence>
<reference evidence="4" key="1">
    <citation type="submission" date="2022-03" db="EMBL/GenBank/DDBJ databases">
        <authorList>
            <person name="Santos J.D.N."/>
            <person name="Kallscheuer N."/>
            <person name="Jogler C."/>
            <person name="Lage O.M."/>
        </authorList>
    </citation>
    <scope>NUCLEOTIDE SEQUENCE</scope>
    <source>
        <strain evidence="4">M600PL45_2</strain>
    </source>
</reference>
<evidence type="ECO:0000256" key="2">
    <source>
        <dbReference type="SAM" id="Phobius"/>
    </source>
</evidence>
<keyword evidence="2" id="KW-0812">Transmembrane</keyword>
<evidence type="ECO:0000313" key="4">
    <source>
        <dbReference type="EMBL" id="MCH6163443.1"/>
    </source>
</evidence>
<accession>A0ABS9T4H7</accession>
<dbReference type="Pfam" id="PF00487">
    <property type="entry name" value="FA_desaturase"/>
    <property type="match status" value="1"/>
</dbReference>
<feature type="transmembrane region" description="Helical" evidence="2">
    <location>
        <begin position="92"/>
        <end position="111"/>
    </location>
</feature>
<feature type="transmembrane region" description="Helical" evidence="2">
    <location>
        <begin position="276"/>
        <end position="295"/>
    </location>
</feature>
<proteinExistence type="predicted"/>
<comment type="caution">
    <text evidence="4">The sequence shown here is derived from an EMBL/GenBank/DDBJ whole genome shotgun (WGS) entry which is preliminary data.</text>
</comment>
<evidence type="ECO:0000313" key="5">
    <source>
        <dbReference type="Proteomes" id="UP001166784"/>
    </source>
</evidence>
<keyword evidence="5" id="KW-1185">Reference proteome</keyword>
<name>A0ABS9T4H7_9ACTN</name>
<dbReference type="PANTHER" id="PTHR19353:SF19">
    <property type="entry name" value="DELTA(5) FATTY ACID DESATURASE C-RELATED"/>
    <property type="match status" value="1"/>
</dbReference>
<organism evidence="4 5">
    <name type="scientific">Streptomyces marispadix</name>
    <dbReference type="NCBI Taxonomy" id="2922868"/>
    <lineage>
        <taxon>Bacteria</taxon>
        <taxon>Bacillati</taxon>
        <taxon>Actinomycetota</taxon>
        <taxon>Actinomycetes</taxon>
        <taxon>Kitasatosporales</taxon>
        <taxon>Streptomycetaceae</taxon>
        <taxon>Streptomyces</taxon>
    </lineage>
</organism>
<dbReference type="InterPro" id="IPR012171">
    <property type="entry name" value="Fatty_acid_desaturase"/>
</dbReference>
<sequence>MTTPLSHTAASRPTAPPTAPPGAASAARPTSPPSPARSGPYDRHADQNGDQEGDRHGNQDRPRRGSRQGSDFARLHARIEAAGLMRRRPGYYTLRLTLVGLAFAAGWAGFFTLGESWWQLAVAAFLGLVFGQLALAAHDLAHRQVFSRRRPSEIGGLVVGNLGIGMSYGWWMNKHTRHHANPNHEELDPDVSPDILVWSQRQAREAKGLPRFVGRHQAALFFPLLTLEGFNLHVSSVRALREGHMKRRVVEGVLLFTHIGAYLAALLLMLPPGMALAFLFVHQAVFGVYLGSIFAPNHKGMPTLTGDDRPDFLRRQVLTSRNVRGGPLTDVLLGGLNHQIEHHLFPSMPSPHLRRARAIVRGYCAELGIPYHETGLVASWREALRHLREVGAPIRG</sequence>
<keyword evidence="2" id="KW-1133">Transmembrane helix</keyword>
<dbReference type="InterPro" id="IPR005804">
    <property type="entry name" value="FA_desaturase_dom"/>
</dbReference>
<reference evidence="4" key="2">
    <citation type="journal article" date="2023" name="Int. J. Syst. Evol. Microbiol.">
        <title>Streptomyces marispadix sp. nov., isolated from marine beach sediment of the Northern Coast of Portugal.</title>
        <authorList>
            <person name="dos Santos J.D.N."/>
            <person name="Vitorino I.R."/>
            <person name="Kallscheuer N."/>
            <person name="Srivastava A."/>
            <person name="Krautwurst S."/>
            <person name="Marz M."/>
            <person name="Jogler C."/>
            <person name="Lobo Da Cunha A."/>
            <person name="Catita J."/>
            <person name="Goncalves H."/>
            <person name="Gonzalez I."/>
            <person name="Reyes F."/>
            <person name="Lage O.M."/>
        </authorList>
    </citation>
    <scope>NUCLEOTIDE SEQUENCE</scope>
    <source>
        <strain evidence="4">M600PL45_2</strain>
    </source>
</reference>
<dbReference type="PIRSF" id="PIRSF015921">
    <property type="entry name" value="FA_sphinglp_des"/>
    <property type="match status" value="1"/>
</dbReference>
<feature type="region of interest" description="Disordered" evidence="1">
    <location>
        <begin position="1"/>
        <end position="72"/>
    </location>
</feature>